<dbReference type="CDD" id="cd03255">
    <property type="entry name" value="ABC_MJ0796_LolCDE_FtsE"/>
    <property type="match status" value="1"/>
</dbReference>
<dbReference type="GO" id="GO:0005886">
    <property type="term" value="C:plasma membrane"/>
    <property type="evidence" value="ECO:0007669"/>
    <property type="project" value="TreeGrafter"/>
</dbReference>
<protein>
    <submittedName>
        <fullName evidence="5">Putative ABC transport system ATP-binding protein</fullName>
    </submittedName>
</protein>
<dbReference type="GO" id="GO:0005524">
    <property type="term" value="F:ATP binding"/>
    <property type="evidence" value="ECO:0007669"/>
    <property type="project" value="UniProtKB-KW"/>
</dbReference>
<evidence type="ECO:0000259" key="4">
    <source>
        <dbReference type="PROSITE" id="PS50893"/>
    </source>
</evidence>
<dbReference type="AlphaFoldDB" id="A0A853DJ91"/>
<reference evidence="5 6" key="1">
    <citation type="submission" date="2020-07" db="EMBL/GenBank/DDBJ databases">
        <title>Sequencing the genomes of 1000 actinobacteria strains.</title>
        <authorList>
            <person name="Klenk H.-P."/>
        </authorList>
    </citation>
    <scope>NUCLEOTIDE SEQUENCE [LARGE SCALE GENOMIC DNA]</scope>
    <source>
        <strain evidence="5 6">DSM 29531</strain>
    </source>
</reference>
<dbReference type="PROSITE" id="PS00211">
    <property type="entry name" value="ABC_TRANSPORTER_1"/>
    <property type="match status" value="1"/>
</dbReference>
<dbReference type="GO" id="GO:0016887">
    <property type="term" value="F:ATP hydrolysis activity"/>
    <property type="evidence" value="ECO:0007669"/>
    <property type="project" value="InterPro"/>
</dbReference>
<keyword evidence="6" id="KW-1185">Reference proteome</keyword>
<dbReference type="PROSITE" id="PS50893">
    <property type="entry name" value="ABC_TRANSPORTER_2"/>
    <property type="match status" value="1"/>
</dbReference>
<keyword evidence="2" id="KW-0547">Nucleotide-binding</keyword>
<dbReference type="RefSeq" id="WP_179483199.1">
    <property type="nucleotide sequence ID" value="NZ_JACCFW010000001.1"/>
</dbReference>
<dbReference type="InterPro" id="IPR003593">
    <property type="entry name" value="AAA+_ATPase"/>
</dbReference>
<evidence type="ECO:0000256" key="3">
    <source>
        <dbReference type="ARBA" id="ARBA00022840"/>
    </source>
</evidence>
<dbReference type="GO" id="GO:0022857">
    <property type="term" value="F:transmembrane transporter activity"/>
    <property type="evidence" value="ECO:0007669"/>
    <property type="project" value="TreeGrafter"/>
</dbReference>
<feature type="domain" description="ABC transporter" evidence="4">
    <location>
        <begin position="12"/>
        <end position="239"/>
    </location>
</feature>
<dbReference type="PANTHER" id="PTHR24220">
    <property type="entry name" value="IMPORT ATP-BINDING PROTEIN"/>
    <property type="match status" value="1"/>
</dbReference>
<sequence>MRSEPSSQAPVLSARSLVASYGRNPALKGVSLQLGRGEILAVTGPSGSGKSTLLMCLAGVVRPDAGEVFYEERRISMESEAERSRLRRRDFGVLFQFGQLVPELTAIENVALPLLLDGSRRGAAMAAATTWLERFEVVGLARTRPTEMSGGQAQRVAVARAMVTEPQVLFADEPTGALDSLNGEQVMTQMSRVVREAGTSVVLVTHDARVAAYGDREIQLRDGQIDGYDGAVDAAHVVIGGEAS</sequence>
<dbReference type="InterPro" id="IPR027417">
    <property type="entry name" value="P-loop_NTPase"/>
</dbReference>
<dbReference type="InterPro" id="IPR015854">
    <property type="entry name" value="ABC_transpr_LolD-like"/>
</dbReference>
<evidence type="ECO:0000256" key="2">
    <source>
        <dbReference type="ARBA" id="ARBA00022741"/>
    </source>
</evidence>
<dbReference type="InterPro" id="IPR017871">
    <property type="entry name" value="ABC_transporter-like_CS"/>
</dbReference>
<gene>
    <name evidence="5" type="ORF">HNR15_003066</name>
</gene>
<proteinExistence type="predicted"/>
<dbReference type="InterPro" id="IPR017911">
    <property type="entry name" value="MacB-like_ATP-bd"/>
</dbReference>
<dbReference type="Gene3D" id="3.40.50.300">
    <property type="entry name" value="P-loop containing nucleotide triphosphate hydrolases"/>
    <property type="match status" value="1"/>
</dbReference>
<dbReference type="PANTHER" id="PTHR24220:SF685">
    <property type="entry name" value="ABC TRANSPORTER RELATED"/>
    <property type="match status" value="1"/>
</dbReference>
<name>A0A853DJ91_9MICO</name>
<keyword evidence="1" id="KW-0813">Transport</keyword>
<accession>A0A853DJ91</accession>
<dbReference type="Pfam" id="PF00005">
    <property type="entry name" value="ABC_tran"/>
    <property type="match status" value="1"/>
</dbReference>
<dbReference type="InterPro" id="IPR003439">
    <property type="entry name" value="ABC_transporter-like_ATP-bd"/>
</dbReference>
<comment type="caution">
    <text evidence="5">The sequence shown here is derived from an EMBL/GenBank/DDBJ whole genome shotgun (WGS) entry which is preliminary data.</text>
</comment>
<dbReference type="EMBL" id="JACCFW010000001">
    <property type="protein sequence ID" value="NYJ76103.1"/>
    <property type="molecule type" value="Genomic_DNA"/>
</dbReference>
<evidence type="ECO:0000313" key="6">
    <source>
        <dbReference type="Proteomes" id="UP000571817"/>
    </source>
</evidence>
<dbReference type="SMART" id="SM00382">
    <property type="entry name" value="AAA"/>
    <property type="match status" value="1"/>
</dbReference>
<keyword evidence="3 5" id="KW-0067">ATP-binding</keyword>
<evidence type="ECO:0000256" key="1">
    <source>
        <dbReference type="ARBA" id="ARBA00022448"/>
    </source>
</evidence>
<evidence type="ECO:0000313" key="5">
    <source>
        <dbReference type="EMBL" id="NYJ76103.1"/>
    </source>
</evidence>
<dbReference type="SUPFAM" id="SSF52540">
    <property type="entry name" value="P-loop containing nucleoside triphosphate hydrolases"/>
    <property type="match status" value="1"/>
</dbReference>
<organism evidence="5 6">
    <name type="scientific">Allobranchiibius huperziae</name>
    <dbReference type="NCBI Taxonomy" id="1874116"/>
    <lineage>
        <taxon>Bacteria</taxon>
        <taxon>Bacillati</taxon>
        <taxon>Actinomycetota</taxon>
        <taxon>Actinomycetes</taxon>
        <taxon>Micrococcales</taxon>
        <taxon>Dermacoccaceae</taxon>
        <taxon>Allobranchiibius</taxon>
    </lineage>
</organism>
<dbReference type="Proteomes" id="UP000571817">
    <property type="component" value="Unassembled WGS sequence"/>
</dbReference>